<evidence type="ECO:0000259" key="4">
    <source>
        <dbReference type="PROSITE" id="PS51379"/>
    </source>
</evidence>
<dbReference type="GO" id="GO:0051536">
    <property type="term" value="F:iron-sulfur cluster binding"/>
    <property type="evidence" value="ECO:0007669"/>
    <property type="project" value="UniProtKB-KW"/>
</dbReference>
<keyword evidence="3" id="KW-0411">Iron-sulfur</keyword>
<dbReference type="Gene3D" id="3.30.70.20">
    <property type="match status" value="1"/>
</dbReference>
<dbReference type="InterPro" id="IPR017896">
    <property type="entry name" value="4Fe4S_Fe-S-bd"/>
</dbReference>
<gene>
    <name evidence="5" type="ORF">F8A88_05485</name>
</gene>
<organism evidence="5 6">
    <name type="scientific">Pseudodesulfovibrio senegalensis</name>
    <dbReference type="NCBI Taxonomy" id="1721087"/>
    <lineage>
        <taxon>Bacteria</taxon>
        <taxon>Pseudomonadati</taxon>
        <taxon>Thermodesulfobacteriota</taxon>
        <taxon>Desulfovibrionia</taxon>
        <taxon>Desulfovibrionales</taxon>
        <taxon>Desulfovibrionaceae</taxon>
    </lineage>
</organism>
<feature type="domain" description="4Fe-4S ferredoxin-type" evidence="4">
    <location>
        <begin position="61"/>
        <end position="89"/>
    </location>
</feature>
<dbReference type="SUPFAM" id="SSF54862">
    <property type="entry name" value="4Fe-4S ferredoxins"/>
    <property type="match status" value="1"/>
</dbReference>
<dbReference type="Pfam" id="PF01656">
    <property type="entry name" value="CbiA"/>
    <property type="match status" value="1"/>
</dbReference>
<dbReference type="GO" id="GO:0046872">
    <property type="term" value="F:metal ion binding"/>
    <property type="evidence" value="ECO:0007669"/>
    <property type="project" value="UniProtKB-KW"/>
</dbReference>
<dbReference type="PANTHER" id="PTHR43063:SF1">
    <property type="entry name" value="4FE-4S CLUSTER CONTAINING PARA FAMILY ATPASE PROTEIN"/>
    <property type="match status" value="1"/>
</dbReference>
<dbReference type="AlphaFoldDB" id="A0A6N6N928"/>
<keyword evidence="1" id="KW-0479">Metal-binding</keyword>
<sequence length="294" mass="31617">MQIAIASGKGGTGKTTVATNLAAYFDQQGKSVSFLDCDVEEPNAHFFLTPEWTDERLETVPVPDIDTDACIGEECRKCIELCRFKALIWMVDSVMAFSELCHGCGLCDLACPAGAIIESHRELGTSVRGTKGNIIFHRGLLRIGEAMAPPLIKKVKARSLAEAGSPDIRILDCPPGATCPVVESLEGTDFAVLVTEPTPFGLNDLKIAVNLLRKLEIPFGVVINRAGMGDDEVEKYLEKESINLLGSLPHSLEAASAYSQGKLLVEALPEYREQIESIAKAIEMEVNAARGGAA</sequence>
<dbReference type="InterPro" id="IPR017900">
    <property type="entry name" value="4Fe4S_Fe_S_CS"/>
</dbReference>
<keyword evidence="6" id="KW-1185">Reference proteome</keyword>
<dbReference type="PROSITE" id="PS00198">
    <property type="entry name" value="4FE4S_FER_1"/>
    <property type="match status" value="1"/>
</dbReference>
<dbReference type="RefSeq" id="WP_151150062.1">
    <property type="nucleotide sequence ID" value="NZ_WAIE01000001.1"/>
</dbReference>
<dbReference type="OrthoDB" id="9778602at2"/>
<reference evidence="5 6" key="1">
    <citation type="journal article" date="2017" name="Int. J. Syst. Evol. Microbiol.">
        <title>Desulfovibrio senegalensis sp. nov., a mesophilic sulfate reducer isolated from marine sediment.</title>
        <authorList>
            <person name="Thioye A."/>
            <person name="Gam Z.B.A."/>
            <person name="Mbengue M."/>
            <person name="Cayol J.L."/>
            <person name="Joseph-Bartoli M."/>
            <person name="Toure-Kane C."/>
            <person name="Labat M."/>
        </authorList>
    </citation>
    <scope>NUCLEOTIDE SEQUENCE [LARGE SCALE GENOMIC DNA]</scope>
    <source>
        <strain evidence="5 6">DSM 101509</strain>
    </source>
</reference>
<feature type="domain" description="4Fe-4S ferredoxin-type" evidence="4">
    <location>
        <begin position="92"/>
        <end position="121"/>
    </location>
</feature>
<accession>A0A6N6N928</accession>
<keyword evidence="2" id="KW-0408">Iron</keyword>
<name>A0A6N6N928_9BACT</name>
<dbReference type="EMBL" id="WAIE01000001">
    <property type="protein sequence ID" value="KAB1443689.1"/>
    <property type="molecule type" value="Genomic_DNA"/>
</dbReference>
<dbReference type="Pfam" id="PF00037">
    <property type="entry name" value="Fer4"/>
    <property type="match status" value="1"/>
</dbReference>
<evidence type="ECO:0000256" key="3">
    <source>
        <dbReference type="ARBA" id="ARBA00023014"/>
    </source>
</evidence>
<dbReference type="SUPFAM" id="SSF52540">
    <property type="entry name" value="P-loop containing nucleoside triphosphate hydrolases"/>
    <property type="match status" value="1"/>
</dbReference>
<protein>
    <submittedName>
        <fullName evidence="5">P-loop NTPase</fullName>
    </submittedName>
</protein>
<evidence type="ECO:0000256" key="2">
    <source>
        <dbReference type="ARBA" id="ARBA00023004"/>
    </source>
</evidence>
<proteinExistence type="predicted"/>
<dbReference type="Gene3D" id="3.40.50.300">
    <property type="entry name" value="P-loop containing nucleotide triphosphate hydrolases"/>
    <property type="match status" value="1"/>
</dbReference>
<dbReference type="InterPro" id="IPR002586">
    <property type="entry name" value="CobQ/CobB/MinD/ParA_Nub-bd_dom"/>
</dbReference>
<dbReference type="Proteomes" id="UP000438699">
    <property type="component" value="Unassembled WGS sequence"/>
</dbReference>
<dbReference type="PROSITE" id="PS51379">
    <property type="entry name" value="4FE4S_FER_2"/>
    <property type="match status" value="2"/>
</dbReference>
<evidence type="ECO:0000313" key="6">
    <source>
        <dbReference type="Proteomes" id="UP000438699"/>
    </source>
</evidence>
<dbReference type="PANTHER" id="PTHR43063">
    <property type="entry name" value="4FE-4S CLUSTER CONTAINING PARA FAMILY ATPASE PROTEIN"/>
    <property type="match status" value="1"/>
</dbReference>
<comment type="caution">
    <text evidence="5">The sequence shown here is derived from an EMBL/GenBank/DDBJ whole genome shotgun (WGS) entry which is preliminary data.</text>
</comment>
<evidence type="ECO:0000313" key="5">
    <source>
        <dbReference type="EMBL" id="KAB1443689.1"/>
    </source>
</evidence>
<evidence type="ECO:0000256" key="1">
    <source>
        <dbReference type="ARBA" id="ARBA00022723"/>
    </source>
</evidence>
<dbReference type="InterPro" id="IPR027417">
    <property type="entry name" value="P-loop_NTPase"/>
</dbReference>